<accession>A0A537IR96</accession>
<dbReference type="Proteomes" id="UP000318834">
    <property type="component" value="Unassembled WGS sequence"/>
</dbReference>
<dbReference type="Gene3D" id="3.40.50.150">
    <property type="entry name" value="Vaccinia Virus protein VP39"/>
    <property type="match status" value="1"/>
</dbReference>
<feature type="compositionally biased region" description="Basic and acidic residues" evidence="2">
    <location>
        <begin position="266"/>
        <end position="275"/>
    </location>
</feature>
<dbReference type="GO" id="GO:0032259">
    <property type="term" value="P:methylation"/>
    <property type="evidence" value="ECO:0007669"/>
    <property type="project" value="UniProtKB-KW"/>
</dbReference>
<sequence>MFWPSSRRVYEHYERASSREHSETEISQGLNEFEGALLDNELFPPCDLLILGCGSGRETIALAKHGFRVKGVDIIPRLVEEAKAYATRHQLPATFECQDITQLRLAPNSHDCALFTLWLYEQVPSRVLRIQALGTLRTILRPKGRVIFHFHLSLPTPEERELFYLLLGLAWITWGNRQYQVGDRPVIPIGFTHPFASVEEVKAECHEAGFDEVRIRLFEGGWGGYVVATVGSMNPPRSWPKSSKKHGSSSKSGCGSSATPCSPRGETPKLHERQG</sequence>
<keyword evidence="4" id="KW-0489">Methyltransferase</keyword>
<comment type="caution">
    <text evidence="4">The sequence shown here is derived from an EMBL/GenBank/DDBJ whole genome shotgun (WGS) entry which is preliminary data.</text>
</comment>
<organism evidence="4 5">
    <name type="scientific">Candidatus Segetimicrobium genomatis</name>
    <dbReference type="NCBI Taxonomy" id="2569760"/>
    <lineage>
        <taxon>Bacteria</taxon>
        <taxon>Bacillati</taxon>
        <taxon>Candidatus Sysuimicrobiota</taxon>
        <taxon>Candidatus Sysuimicrobiia</taxon>
        <taxon>Candidatus Sysuimicrobiales</taxon>
        <taxon>Candidatus Segetimicrobiaceae</taxon>
        <taxon>Candidatus Segetimicrobium</taxon>
    </lineage>
</organism>
<dbReference type="InterPro" id="IPR041698">
    <property type="entry name" value="Methyltransf_25"/>
</dbReference>
<evidence type="ECO:0000256" key="1">
    <source>
        <dbReference type="ARBA" id="ARBA00022679"/>
    </source>
</evidence>
<protein>
    <submittedName>
        <fullName evidence="4">Class I SAM-dependent methyltransferase</fullName>
    </submittedName>
</protein>
<evidence type="ECO:0000313" key="4">
    <source>
        <dbReference type="EMBL" id="TMI73863.1"/>
    </source>
</evidence>
<dbReference type="GO" id="GO:0008168">
    <property type="term" value="F:methyltransferase activity"/>
    <property type="evidence" value="ECO:0007669"/>
    <property type="project" value="UniProtKB-KW"/>
</dbReference>
<gene>
    <name evidence="4" type="ORF">E6H05_08775</name>
</gene>
<dbReference type="Pfam" id="PF13649">
    <property type="entry name" value="Methyltransf_25"/>
    <property type="match status" value="1"/>
</dbReference>
<dbReference type="AlphaFoldDB" id="A0A537IR96"/>
<evidence type="ECO:0000313" key="5">
    <source>
        <dbReference type="Proteomes" id="UP000318834"/>
    </source>
</evidence>
<reference evidence="4 5" key="1">
    <citation type="journal article" date="2019" name="Nat. Microbiol.">
        <title>Mediterranean grassland soil C-N compound turnover is dependent on rainfall and depth, and is mediated by genomically divergent microorganisms.</title>
        <authorList>
            <person name="Diamond S."/>
            <person name="Andeer P.F."/>
            <person name="Li Z."/>
            <person name="Crits-Christoph A."/>
            <person name="Burstein D."/>
            <person name="Anantharaman K."/>
            <person name="Lane K.R."/>
            <person name="Thomas B.C."/>
            <person name="Pan C."/>
            <person name="Northen T.R."/>
            <person name="Banfield J.F."/>
        </authorList>
    </citation>
    <scope>NUCLEOTIDE SEQUENCE [LARGE SCALE GENOMIC DNA]</scope>
    <source>
        <strain evidence="4">NP_8</strain>
    </source>
</reference>
<dbReference type="EMBL" id="VBAP01000063">
    <property type="protein sequence ID" value="TMI73863.1"/>
    <property type="molecule type" value="Genomic_DNA"/>
</dbReference>
<name>A0A537IR96_9BACT</name>
<dbReference type="CDD" id="cd02440">
    <property type="entry name" value="AdoMet_MTases"/>
    <property type="match status" value="1"/>
</dbReference>
<evidence type="ECO:0000256" key="2">
    <source>
        <dbReference type="SAM" id="MobiDB-lite"/>
    </source>
</evidence>
<dbReference type="SUPFAM" id="SSF53335">
    <property type="entry name" value="S-adenosyl-L-methionine-dependent methyltransferases"/>
    <property type="match status" value="1"/>
</dbReference>
<feature type="domain" description="Methyltransferase" evidence="3">
    <location>
        <begin position="49"/>
        <end position="144"/>
    </location>
</feature>
<dbReference type="InterPro" id="IPR029063">
    <property type="entry name" value="SAM-dependent_MTases_sf"/>
</dbReference>
<dbReference type="PANTHER" id="PTHR43861">
    <property type="entry name" value="TRANS-ACONITATE 2-METHYLTRANSFERASE-RELATED"/>
    <property type="match status" value="1"/>
</dbReference>
<keyword evidence="1 4" id="KW-0808">Transferase</keyword>
<proteinExistence type="predicted"/>
<feature type="region of interest" description="Disordered" evidence="2">
    <location>
        <begin position="235"/>
        <end position="275"/>
    </location>
</feature>
<evidence type="ECO:0000259" key="3">
    <source>
        <dbReference type="Pfam" id="PF13649"/>
    </source>
</evidence>